<keyword evidence="1 3" id="KW-0732">Signal</keyword>
<protein>
    <submittedName>
        <fullName evidence="5">Carbohydrate-binding module family 5 protein</fullName>
    </submittedName>
</protein>
<organism evidence="5 6">
    <name type="scientific">Cylindrobasidium torrendii FP15055 ss-10</name>
    <dbReference type="NCBI Taxonomy" id="1314674"/>
    <lineage>
        <taxon>Eukaryota</taxon>
        <taxon>Fungi</taxon>
        <taxon>Dikarya</taxon>
        <taxon>Basidiomycota</taxon>
        <taxon>Agaricomycotina</taxon>
        <taxon>Agaricomycetes</taxon>
        <taxon>Agaricomycetidae</taxon>
        <taxon>Agaricales</taxon>
        <taxon>Marasmiineae</taxon>
        <taxon>Physalacriaceae</taxon>
        <taxon>Cylindrobasidium</taxon>
    </lineage>
</organism>
<name>A0A0D7AUJ1_9AGAR</name>
<feature type="chain" id="PRO_5002316449" evidence="3">
    <location>
        <begin position="20"/>
        <end position="207"/>
    </location>
</feature>
<accession>A0A0D7AUJ1</accession>
<dbReference type="Gene3D" id="2.10.10.20">
    <property type="entry name" value="Carbohydrate-binding module superfamily 5/12"/>
    <property type="match status" value="1"/>
</dbReference>
<evidence type="ECO:0000313" key="5">
    <source>
        <dbReference type="EMBL" id="KIY62043.1"/>
    </source>
</evidence>
<dbReference type="PANTHER" id="PTHR31836:SF27">
    <property type="entry name" value="RLPA-LIKE PROTEIN DOUBLE-PSI BETA-BARREL DOMAIN-CONTAINING PROTEIN"/>
    <property type="match status" value="1"/>
</dbReference>
<dbReference type="GO" id="GO:0005975">
    <property type="term" value="P:carbohydrate metabolic process"/>
    <property type="evidence" value="ECO:0007669"/>
    <property type="project" value="InterPro"/>
</dbReference>
<dbReference type="CDD" id="cd12215">
    <property type="entry name" value="ChiC_BD"/>
    <property type="match status" value="1"/>
</dbReference>
<dbReference type="SUPFAM" id="SSF50685">
    <property type="entry name" value="Barwin-like endoglucanases"/>
    <property type="match status" value="1"/>
</dbReference>
<dbReference type="GO" id="GO:0030246">
    <property type="term" value="F:carbohydrate binding"/>
    <property type="evidence" value="ECO:0007669"/>
    <property type="project" value="InterPro"/>
</dbReference>
<dbReference type="CDD" id="cd22191">
    <property type="entry name" value="DPBB_RlpA_EXP_N-like"/>
    <property type="match status" value="1"/>
</dbReference>
<evidence type="ECO:0000259" key="4">
    <source>
        <dbReference type="SMART" id="SM00495"/>
    </source>
</evidence>
<dbReference type="SMART" id="SM00495">
    <property type="entry name" value="ChtBD3"/>
    <property type="match status" value="1"/>
</dbReference>
<proteinExistence type="predicted"/>
<dbReference type="OrthoDB" id="623670at2759"/>
<keyword evidence="2" id="KW-0378">Hydrolase</keyword>
<sequence>MFVSKFTTSLLAFASAALALPTSTSTSLAARAYSGDVTYYDTGLGACGVSSSNSEYVAAVSLSFFNSYPGATANPNLNPICGKVIRITYGSRSVDVTVRDNCPTCALYDLDITLVAMQQLVDNPVGVGRITSGISWDFVGGSGGGSTGGGSGGGSGGSCSGTTAWSASAVFTGGMTASYNGFVWTAKWWTQGEVPGTTDVWTKGAAC</sequence>
<dbReference type="InterPro" id="IPR003610">
    <property type="entry name" value="CBM5/12"/>
</dbReference>
<feature type="domain" description="Chitin-binding type-3" evidence="4">
    <location>
        <begin position="162"/>
        <end position="204"/>
    </location>
</feature>
<evidence type="ECO:0000313" key="6">
    <source>
        <dbReference type="Proteomes" id="UP000054007"/>
    </source>
</evidence>
<reference evidence="5 6" key="1">
    <citation type="journal article" date="2015" name="Fungal Genet. Biol.">
        <title>Evolution of novel wood decay mechanisms in Agaricales revealed by the genome sequences of Fistulina hepatica and Cylindrobasidium torrendii.</title>
        <authorList>
            <person name="Floudas D."/>
            <person name="Held B.W."/>
            <person name="Riley R."/>
            <person name="Nagy L.G."/>
            <person name="Koehler G."/>
            <person name="Ransdell A.S."/>
            <person name="Younus H."/>
            <person name="Chow J."/>
            <person name="Chiniquy J."/>
            <person name="Lipzen A."/>
            <person name="Tritt A."/>
            <person name="Sun H."/>
            <person name="Haridas S."/>
            <person name="LaButti K."/>
            <person name="Ohm R.A."/>
            <person name="Kues U."/>
            <person name="Blanchette R.A."/>
            <person name="Grigoriev I.V."/>
            <person name="Minto R.E."/>
            <person name="Hibbett D.S."/>
        </authorList>
    </citation>
    <scope>NUCLEOTIDE SEQUENCE [LARGE SCALE GENOMIC DNA]</scope>
    <source>
        <strain evidence="5 6">FP15055 ss-10</strain>
    </source>
</reference>
<evidence type="ECO:0000256" key="1">
    <source>
        <dbReference type="ARBA" id="ARBA00022729"/>
    </source>
</evidence>
<dbReference type="Gene3D" id="2.40.40.10">
    <property type="entry name" value="RlpA-like domain"/>
    <property type="match status" value="1"/>
</dbReference>
<gene>
    <name evidence="5" type="ORF">CYLTODRAFT_196956</name>
</gene>
<dbReference type="PANTHER" id="PTHR31836">
    <property type="match status" value="1"/>
</dbReference>
<feature type="signal peptide" evidence="3">
    <location>
        <begin position="1"/>
        <end position="19"/>
    </location>
</feature>
<dbReference type="InterPro" id="IPR051477">
    <property type="entry name" value="Expansin_CellWall"/>
</dbReference>
<dbReference type="SUPFAM" id="SSF51055">
    <property type="entry name" value="Carbohydrate binding domain"/>
    <property type="match status" value="1"/>
</dbReference>
<dbReference type="GO" id="GO:0004553">
    <property type="term" value="F:hydrolase activity, hydrolyzing O-glycosyl compounds"/>
    <property type="evidence" value="ECO:0007669"/>
    <property type="project" value="InterPro"/>
</dbReference>
<dbReference type="InterPro" id="IPR036573">
    <property type="entry name" value="CBM_sf_5/12"/>
</dbReference>
<evidence type="ECO:0000256" key="3">
    <source>
        <dbReference type="SAM" id="SignalP"/>
    </source>
</evidence>
<dbReference type="GO" id="GO:0005576">
    <property type="term" value="C:extracellular region"/>
    <property type="evidence" value="ECO:0007669"/>
    <property type="project" value="InterPro"/>
</dbReference>
<dbReference type="Proteomes" id="UP000054007">
    <property type="component" value="Unassembled WGS sequence"/>
</dbReference>
<keyword evidence="6" id="KW-1185">Reference proteome</keyword>
<dbReference type="EMBL" id="KN880832">
    <property type="protein sequence ID" value="KIY62043.1"/>
    <property type="molecule type" value="Genomic_DNA"/>
</dbReference>
<dbReference type="Pfam" id="PF02839">
    <property type="entry name" value="CBM_5_12"/>
    <property type="match status" value="1"/>
</dbReference>
<evidence type="ECO:0000256" key="2">
    <source>
        <dbReference type="ARBA" id="ARBA00022801"/>
    </source>
</evidence>
<dbReference type="AlphaFoldDB" id="A0A0D7AUJ1"/>
<dbReference type="InterPro" id="IPR036908">
    <property type="entry name" value="RlpA-like_sf"/>
</dbReference>